<dbReference type="InterPro" id="IPR013149">
    <property type="entry name" value="ADH-like_C"/>
</dbReference>
<dbReference type="AlphaFoldDB" id="A0A3A8PC02"/>
<dbReference type="InterPro" id="IPR036291">
    <property type="entry name" value="NAD(P)-bd_dom_sf"/>
</dbReference>
<dbReference type="InterPro" id="IPR020843">
    <property type="entry name" value="ER"/>
</dbReference>
<dbReference type="PANTHER" id="PTHR45033">
    <property type="match status" value="1"/>
</dbReference>
<organism evidence="2 3">
    <name type="scientific">Corallococcus llansteffanensis</name>
    <dbReference type="NCBI Taxonomy" id="2316731"/>
    <lineage>
        <taxon>Bacteria</taxon>
        <taxon>Pseudomonadati</taxon>
        <taxon>Myxococcota</taxon>
        <taxon>Myxococcia</taxon>
        <taxon>Myxococcales</taxon>
        <taxon>Cystobacterineae</taxon>
        <taxon>Myxococcaceae</taxon>
        <taxon>Corallococcus</taxon>
    </lineage>
</organism>
<dbReference type="Proteomes" id="UP000272888">
    <property type="component" value="Unassembled WGS sequence"/>
</dbReference>
<proteinExistence type="predicted"/>
<comment type="caution">
    <text evidence="2">The sequence shown here is derived from an EMBL/GenBank/DDBJ whole genome shotgun (WGS) entry which is preliminary data.</text>
</comment>
<evidence type="ECO:0000259" key="1">
    <source>
        <dbReference type="SMART" id="SM00829"/>
    </source>
</evidence>
<dbReference type="GO" id="GO:0016491">
    <property type="term" value="F:oxidoreductase activity"/>
    <property type="evidence" value="ECO:0007669"/>
    <property type="project" value="InterPro"/>
</dbReference>
<dbReference type="InterPro" id="IPR013154">
    <property type="entry name" value="ADH-like_N"/>
</dbReference>
<dbReference type="SUPFAM" id="SSF51735">
    <property type="entry name" value="NAD(P)-binding Rossmann-fold domains"/>
    <property type="match status" value="1"/>
</dbReference>
<sequence length="336" mass="35296">MKTYVLNPGSDLDALQLTDRPVPEPGPREVLLRLRAVSLNYRDVAILRGTYGAFPRPLVPVSDGVGEVVAVGAEARRFRVGDRVIPAYVPDWVRGPPREDTARRRLGGPLDGLLREYACVHEEAAIAAPPHLTDAEAATLPIAGVTAWHALFTQAHVGPGDTVVAQGTGGVSLFVLQLARMAGARVLVTSRGEAKLARAVALGASEGIHTGTHADWAARVRELTGGLGADHVVDVAGGEGVARSVEAVRMGGTVTLVGFLDSPAVRFDLRPALSKVVRLQAVSTGSRDDLEALARALTLHGVHPVVDRVFPFAEAPAAFALLESGAQFGKVVIAFP</sequence>
<dbReference type="Pfam" id="PF00107">
    <property type="entry name" value="ADH_zinc_N"/>
    <property type="match status" value="1"/>
</dbReference>
<reference evidence="3" key="1">
    <citation type="submission" date="2018-09" db="EMBL/GenBank/DDBJ databases">
        <authorList>
            <person name="Livingstone P.G."/>
            <person name="Whitworth D.E."/>
        </authorList>
    </citation>
    <scope>NUCLEOTIDE SEQUENCE [LARGE SCALE GENOMIC DNA]</scope>
    <source>
        <strain evidence="3">CA051B</strain>
    </source>
</reference>
<dbReference type="Gene3D" id="3.90.180.10">
    <property type="entry name" value="Medium-chain alcohol dehydrogenases, catalytic domain"/>
    <property type="match status" value="1"/>
</dbReference>
<gene>
    <name evidence="2" type="ORF">D7V93_27510</name>
</gene>
<dbReference type="SUPFAM" id="SSF50129">
    <property type="entry name" value="GroES-like"/>
    <property type="match status" value="1"/>
</dbReference>
<dbReference type="Gene3D" id="3.40.50.720">
    <property type="entry name" value="NAD(P)-binding Rossmann-like Domain"/>
    <property type="match status" value="1"/>
</dbReference>
<name>A0A3A8PC02_9BACT</name>
<accession>A0A3A8PC02</accession>
<keyword evidence="3" id="KW-1185">Reference proteome</keyword>
<dbReference type="InterPro" id="IPR011032">
    <property type="entry name" value="GroES-like_sf"/>
</dbReference>
<dbReference type="SMART" id="SM00829">
    <property type="entry name" value="PKS_ER"/>
    <property type="match status" value="1"/>
</dbReference>
<evidence type="ECO:0000313" key="2">
    <source>
        <dbReference type="EMBL" id="RKH52830.1"/>
    </source>
</evidence>
<evidence type="ECO:0000313" key="3">
    <source>
        <dbReference type="Proteomes" id="UP000272888"/>
    </source>
</evidence>
<dbReference type="RefSeq" id="WP_120646225.1">
    <property type="nucleotide sequence ID" value="NZ_RAWB01000346.1"/>
</dbReference>
<dbReference type="Pfam" id="PF08240">
    <property type="entry name" value="ADH_N"/>
    <property type="match status" value="1"/>
</dbReference>
<dbReference type="PANTHER" id="PTHR45033:SF2">
    <property type="entry name" value="ZINC-TYPE ALCOHOL DEHYDROGENASE-LIKE PROTEIN C1773.06C"/>
    <property type="match status" value="1"/>
</dbReference>
<protein>
    <submittedName>
        <fullName evidence="2">NAD(P)-dependent alcohol dehydrogenase</fullName>
    </submittedName>
</protein>
<dbReference type="EMBL" id="RAWB01000346">
    <property type="protein sequence ID" value="RKH52830.1"/>
    <property type="molecule type" value="Genomic_DNA"/>
</dbReference>
<dbReference type="InterPro" id="IPR052711">
    <property type="entry name" value="Zinc_ADH-like"/>
</dbReference>
<feature type="domain" description="Enoyl reductase (ER)" evidence="1">
    <location>
        <begin position="10"/>
        <end position="333"/>
    </location>
</feature>
<dbReference type="CDD" id="cd08276">
    <property type="entry name" value="MDR7"/>
    <property type="match status" value="1"/>
</dbReference>